<dbReference type="Gene3D" id="1.20.1250.20">
    <property type="entry name" value="MFS general substrate transporter like domains"/>
    <property type="match status" value="2"/>
</dbReference>
<keyword evidence="2" id="KW-0813">Transport</keyword>
<dbReference type="InterPro" id="IPR036236">
    <property type="entry name" value="Znf_C2H2_sf"/>
</dbReference>
<evidence type="ECO:0000256" key="8">
    <source>
        <dbReference type="SAM" id="MobiDB-lite"/>
    </source>
</evidence>
<feature type="domain" description="Major facilitator superfamily (MFS) profile" evidence="11">
    <location>
        <begin position="401"/>
        <end position="858"/>
    </location>
</feature>
<evidence type="ECO:0000256" key="7">
    <source>
        <dbReference type="PROSITE-ProRule" id="PRU00042"/>
    </source>
</evidence>
<feature type="domain" description="C2H2-type" evidence="10">
    <location>
        <begin position="68"/>
        <end position="98"/>
    </location>
</feature>
<keyword evidence="4" id="KW-0769">Symport</keyword>
<dbReference type="InterPro" id="IPR013087">
    <property type="entry name" value="Znf_C2H2_type"/>
</dbReference>
<dbReference type="SUPFAM" id="SSF57667">
    <property type="entry name" value="beta-beta-alpha zinc fingers"/>
    <property type="match status" value="1"/>
</dbReference>
<dbReference type="PROSITE" id="PS50850">
    <property type="entry name" value="MFS"/>
    <property type="match status" value="1"/>
</dbReference>
<dbReference type="InterPro" id="IPR011701">
    <property type="entry name" value="MFS"/>
</dbReference>
<feature type="transmembrane region" description="Helical" evidence="9">
    <location>
        <begin position="834"/>
        <end position="853"/>
    </location>
</feature>
<feature type="region of interest" description="Disordered" evidence="8">
    <location>
        <begin position="143"/>
        <end position="174"/>
    </location>
</feature>
<dbReference type="Gene3D" id="3.30.160.60">
    <property type="entry name" value="Classic Zinc Finger"/>
    <property type="match status" value="2"/>
</dbReference>
<evidence type="ECO:0000313" key="13">
    <source>
        <dbReference type="Proteomes" id="UP000014500"/>
    </source>
</evidence>
<evidence type="ECO:0000259" key="11">
    <source>
        <dbReference type="PROSITE" id="PS50850"/>
    </source>
</evidence>
<dbReference type="EMBL" id="JH431446">
    <property type="status" value="NOT_ANNOTATED_CDS"/>
    <property type="molecule type" value="Genomic_DNA"/>
</dbReference>
<dbReference type="GO" id="GO:0008270">
    <property type="term" value="F:zinc ion binding"/>
    <property type="evidence" value="ECO:0007669"/>
    <property type="project" value="UniProtKB-KW"/>
</dbReference>
<feature type="transmembrane region" description="Helical" evidence="9">
    <location>
        <begin position="500"/>
        <end position="519"/>
    </location>
</feature>
<keyword evidence="5 9" id="KW-1133">Transmembrane helix</keyword>
<dbReference type="SMART" id="SM00355">
    <property type="entry name" value="ZnF_C2H2"/>
    <property type="match status" value="3"/>
</dbReference>
<dbReference type="Proteomes" id="UP000014500">
    <property type="component" value="Unassembled WGS sequence"/>
</dbReference>
<evidence type="ECO:0000313" key="12">
    <source>
        <dbReference type="EnsemblMetazoa" id="SMAR004179-PA"/>
    </source>
</evidence>
<feature type="transmembrane region" description="Helical" evidence="9">
    <location>
        <begin position="665"/>
        <end position="683"/>
    </location>
</feature>
<dbReference type="eggNOG" id="KOG4124">
    <property type="taxonomic scope" value="Eukaryota"/>
</dbReference>
<dbReference type="Pfam" id="PF07690">
    <property type="entry name" value="MFS_1"/>
    <property type="match status" value="1"/>
</dbReference>
<dbReference type="GO" id="GO:0006820">
    <property type="term" value="P:monoatomic anion transport"/>
    <property type="evidence" value="ECO:0007669"/>
    <property type="project" value="TreeGrafter"/>
</dbReference>
<keyword evidence="7" id="KW-0479">Metal-binding</keyword>
<evidence type="ECO:0000256" key="5">
    <source>
        <dbReference type="ARBA" id="ARBA00022989"/>
    </source>
</evidence>
<reference evidence="13" key="1">
    <citation type="submission" date="2011-05" db="EMBL/GenBank/DDBJ databases">
        <authorList>
            <person name="Richards S.R."/>
            <person name="Qu J."/>
            <person name="Jiang H."/>
            <person name="Jhangiani S.N."/>
            <person name="Agravi P."/>
            <person name="Goodspeed R."/>
            <person name="Gross S."/>
            <person name="Mandapat C."/>
            <person name="Jackson L."/>
            <person name="Mathew T."/>
            <person name="Pu L."/>
            <person name="Thornton R."/>
            <person name="Saada N."/>
            <person name="Wilczek-Boney K.B."/>
            <person name="Lee S."/>
            <person name="Kovar C."/>
            <person name="Wu Y."/>
            <person name="Scherer S.E."/>
            <person name="Worley K.C."/>
            <person name="Muzny D.M."/>
            <person name="Gibbs R."/>
        </authorList>
    </citation>
    <scope>NUCLEOTIDE SEQUENCE</scope>
    <source>
        <strain evidence="13">Brora</strain>
    </source>
</reference>
<proteinExistence type="predicted"/>
<keyword evidence="7" id="KW-0862">Zinc</keyword>
<dbReference type="PROSITE" id="PS50157">
    <property type="entry name" value="ZINC_FINGER_C2H2_2"/>
    <property type="match status" value="2"/>
</dbReference>
<feature type="transmembrane region" description="Helical" evidence="9">
    <location>
        <begin position="703"/>
        <end position="720"/>
    </location>
</feature>
<feature type="transmembrane region" description="Helical" evidence="9">
    <location>
        <begin position="741"/>
        <end position="759"/>
    </location>
</feature>
<feature type="transmembrane region" description="Helical" evidence="9">
    <location>
        <begin position="800"/>
        <end position="822"/>
    </location>
</feature>
<dbReference type="PANTHER" id="PTHR11662:SF399">
    <property type="entry name" value="FI19708P1-RELATED"/>
    <property type="match status" value="1"/>
</dbReference>
<feature type="domain" description="C2H2-type" evidence="10">
    <location>
        <begin position="237"/>
        <end position="263"/>
    </location>
</feature>
<feature type="transmembrane region" description="Helical" evidence="9">
    <location>
        <begin position="601"/>
        <end position="621"/>
    </location>
</feature>
<dbReference type="FunFam" id="3.30.160.60:FF:003264">
    <property type="entry name" value="Juxtaposed with another zinc finger protein 1"/>
    <property type="match status" value="1"/>
</dbReference>
<dbReference type="InterPro" id="IPR050382">
    <property type="entry name" value="MFS_Na/Anion_cotransporter"/>
</dbReference>
<dbReference type="PROSITE" id="PS00028">
    <property type="entry name" value="ZINC_FINGER_C2H2_1"/>
    <property type="match status" value="2"/>
</dbReference>
<reference evidence="12" key="2">
    <citation type="submission" date="2015-02" db="UniProtKB">
        <authorList>
            <consortium name="EnsemblMetazoa"/>
        </authorList>
    </citation>
    <scope>IDENTIFICATION</scope>
</reference>
<dbReference type="SUPFAM" id="SSF103473">
    <property type="entry name" value="MFS general substrate transporter"/>
    <property type="match status" value="1"/>
</dbReference>
<dbReference type="PANTHER" id="PTHR11662">
    <property type="entry name" value="SOLUTE CARRIER FAMILY 17"/>
    <property type="match status" value="1"/>
</dbReference>
<dbReference type="PhylomeDB" id="T1ISU2"/>
<feature type="transmembrane region" description="Helical" evidence="9">
    <location>
        <begin position="525"/>
        <end position="545"/>
    </location>
</feature>
<dbReference type="GO" id="GO:0015293">
    <property type="term" value="F:symporter activity"/>
    <property type="evidence" value="ECO:0007669"/>
    <property type="project" value="UniProtKB-KW"/>
</dbReference>
<evidence type="ECO:0000259" key="10">
    <source>
        <dbReference type="PROSITE" id="PS50157"/>
    </source>
</evidence>
<dbReference type="InterPro" id="IPR036259">
    <property type="entry name" value="MFS_trans_sf"/>
</dbReference>
<evidence type="ECO:0008006" key="14">
    <source>
        <dbReference type="Google" id="ProtNLM"/>
    </source>
</evidence>
<dbReference type="EnsemblMetazoa" id="SMAR004179-RA">
    <property type="protein sequence ID" value="SMAR004179-PA"/>
    <property type="gene ID" value="SMAR004179"/>
</dbReference>
<sequence length="1022" mass="113386">MLPDESGLTQRKSYLEKKKNREEAELSFAHALYDDTVLLGLAEAKIFKKILEPSRGHRRLVMAVFLINICKFNGCGIKFPTLGDLIQHIEDTHLDYDPRVLEKQESQQPSCLPLSYILRFFTDAARKENLDILKRKQRALSPAVSIRSTTPTGSEFDDDEVLSESEDSDDSWTTQEEFSSEFILRYGSRMMRPSNSNEEKPFACPVPGCKKRYKNVNGIKYHAKNGHRKDARVKKAFKCQCGKNYKTSKGLRNHAMVHHGNGEVVVSNADLSEVSIASISPSVPKCSSNLVVTPSSISMPICLPTPTCIPNAMLTPPPSASPQPIRPNPLQAGLVNYSPLTPTSPNTPNASFSAMPIKISVPLVKMPDTAGVVPNGVQNRSRDSKTAKEPAHLLTSCRLVISVMAFFGCVITYILRLNLGFAMVCMVHKPSSDDSIKKPQDDCWQSIQNQNDSLTDSSITTAEFNWSKSLQGSLLGAFFYGYILTQIPAGWLCEKFGAKITLSIGLGVTSFLTLLIPMTSRVSPFVLLAVRLLQGMFAVSIPVKATAFPAVHSLIGKWAPSNERGLLLNLAYSGIYVGTIITFPASGLLCKHGFAGGWPSVFYVSGAIGLVWILGIHYFVYDTYIQHPRISKEEKLYLKNAGLRNYNKKNTSEIPWGKFFNSGPVWAIIMAHLTANWGLYTLVINLPTYMDNIHKFRIKENGFLSALPYVSTLIVTLVSGKMSDFLIRRKFMSTTAVRKTFNSFGMFIPCVCMYLLTTLNCTQRFYAVAVIVVLQTFSGLAYSGGFFLNHVDIAPQFAGILMGITNLFGTVPGIASPIIVGFVTPNGTLQEWSIVFYIGMGAYAFGGLFYLLFASGKEQDWIFDPNELQMEEINPGGGKLVVTVHGGRLEQQDKEIAEVDEQAEVDEKIKLVSQSLCKWLIVNHENQNLSCLCRLRSCILELRQIVPAVTTSQEKNPTPSKSILSARGTMLITKKSQPKNKLSQISTWLNDIMIENITDTAIAFKRLQSKKNVSTRKNRNKH</sequence>
<name>T1ISU2_STRMM</name>
<evidence type="ECO:0000256" key="4">
    <source>
        <dbReference type="ARBA" id="ARBA00022847"/>
    </source>
</evidence>
<evidence type="ECO:0000256" key="3">
    <source>
        <dbReference type="ARBA" id="ARBA00022692"/>
    </source>
</evidence>
<dbReference type="HOGENOM" id="CLU_295834_0_0_1"/>
<dbReference type="FunFam" id="1.20.1250.20:FF:000003">
    <property type="entry name" value="Solute carrier family 17 member 3"/>
    <property type="match status" value="1"/>
</dbReference>
<dbReference type="FunFam" id="1.20.1250.20:FF:000423">
    <property type="entry name" value="Putative inorganic phosphate cotransporter-like Protein"/>
    <property type="match status" value="1"/>
</dbReference>
<evidence type="ECO:0000256" key="6">
    <source>
        <dbReference type="ARBA" id="ARBA00023136"/>
    </source>
</evidence>
<evidence type="ECO:0000256" key="9">
    <source>
        <dbReference type="SAM" id="Phobius"/>
    </source>
</evidence>
<feature type="transmembrane region" description="Helical" evidence="9">
    <location>
        <begin position="765"/>
        <end position="788"/>
    </location>
</feature>
<dbReference type="CDD" id="cd17318">
    <property type="entry name" value="MFS_SLC17"/>
    <property type="match status" value="1"/>
</dbReference>
<dbReference type="GO" id="GO:0016020">
    <property type="term" value="C:membrane"/>
    <property type="evidence" value="ECO:0007669"/>
    <property type="project" value="UniProtKB-SubCell"/>
</dbReference>
<dbReference type="AlphaFoldDB" id="T1ISU2"/>
<evidence type="ECO:0000256" key="2">
    <source>
        <dbReference type="ARBA" id="ARBA00022448"/>
    </source>
</evidence>
<keyword evidence="6 9" id="KW-0472">Membrane</keyword>
<keyword evidence="7" id="KW-0863">Zinc-finger</keyword>
<dbReference type="InterPro" id="IPR020846">
    <property type="entry name" value="MFS_dom"/>
</dbReference>
<feature type="transmembrane region" description="Helical" evidence="9">
    <location>
        <begin position="566"/>
        <end position="589"/>
    </location>
</feature>
<dbReference type="STRING" id="126957.T1ISU2"/>
<organism evidence="12 13">
    <name type="scientific">Strigamia maritima</name>
    <name type="common">European centipede</name>
    <name type="synonym">Geophilus maritimus</name>
    <dbReference type="NCBI Taxonomy" id="126957"/>
    <lineage>
        <taxon>Eukaryota</taxon>
        <taxon>Metazoa</taxon>
        <taxon>Ecdysozoa</taxon>
        <taxon>Arthropoda</taxon>
        <taxon>Myriapoda</taxon>
        <taxon>Chilopoda</taxon>
        <taxon>Pleurostigmophora</taxon>
        <taxon>Geophilomorpha</taxon>
        <taxon>Linotaeniidae</taxon>
        <taxon>Strigamia</taxon>
    </lineage>
</organism>
<accession>T1ISU2</accession>
<evidence type="ECO:0000256" key="1">
    <source>
        <dbReference type="ARBA" id="ARBA00004141"/>
    </source>
</evidence>
<feature type="transmembrane region" description="Helical" evidence="9">
    <location>
        <begin position="391"/>
        <end position="414"/>
    </location>
</feature>
<comment type="subcellular location">
    <subcellularLocation>
        <location evidence="1">Membrane</location>
        <topology evidence="1">Multi-pass membrane protein</topology>
    </subcellularLocation>
</comment>
<protein>
    <recommendedName>
        <fullName evidence="14">C2H2-type domain-containing protein</fullName>
    </recommendedName>
</protein>
<dbReference type="eggNOG" id="KOG2532">
    <property type="taxonomic scope" value="Eukaryota"/>
</dbReference>
<feature type="compositionally biased region" description="Acidic residues" evidence="8">
    <location>
        <begin position="155"/>
        <end position="170"/>
    </location>
</feature>
<keyword evidence="3 9" id="KW-0812">Transmembrane</keyword>
<keyword evidence="13" id="KW-1185">Reference proteome</keyword>